<keyword evidence="2" id="KW-1185">Reference proteome</keyword>
<gene>
    <name evidence="1" type="ORF">DPMN_011826</name>
</gene>
<reference evidence="1" key="2">
    <citation type="submission" date="2020-11" db="EMBL/GenBank/DDBJ databases">
        <authorList>
            <person name="McCartney M.A."/>
            <person name="Auch B."/>
            <person name="Kono T."/>
            <person name="Mallez S."/>
            <person name="Becker A."/>
            <person name="Gohl D.M."/>
            <person name="Silverstein K.A.T."/>
            <person name="Koren S."/>
            <person name="Bechman K.B."/>
            <person name="Herman A."/>
            <person name="Abrahante J.E."/>
            <person name="Garbe J."/>
        </authorList>
    </citation>
    <scope>NUCLEOTIDE SEQUENCE</scope>
    <source>
        <strain evidence="1">Duluth1</strain>
        <tissue evidence="1">Whole animal</tissue>
    </source>
</reference>
<dbReference type="EMBL" id="JAIWYP010000001">
    <property type="protein sequence ID" value="KAH3887804.1"/>
    <property type="molecule type" value="Genomic_DNA"/>
</dbReference>
<reference evidence="1" key="1">
    <citation type="journal article" date="2019" name="bioRxiv">
        <title>The Genome of the Zebra Mussel, Dreissena polymorpha: A Resource for Invasive Species Research.</title>
        <authorList>
            <person name="McCartney M.A."/>
            <person name="Auch B."/>
            <person name="Kono T."/>
            <person name="Mallez S."/>
            <person name="Zhang Y."/>
            <person name="Obille A."/>
            <person name="Becker A."/>
            <person name="Abrahante J.E."/>
            <person name="Garbe J."/>
            <person name="Badalamenti J.P."/>
            <person name="Herman A."/>
            <person name="Mangelson H."/>
            <person name="Liachko I."/>
            <person name="Sullivan S."/>
            <person name="Sone E.D."/>
            <person name="Koren S."/>
            <person name="Silverstein K.A.T."/>
            <person name="Beckman K.B."/>
            <person name="Gohl D.M."/>
        </authorList>
    </citation>
    <scope>NUCLEOTIDE SEQUENCE</scope>
    <source>
        <strain evidence="1">Duluth1</strain>
        <tissue evidence="1">Whole animal</tissue>
    </source>
</reference>
<organism evidence="1 2">
    <name type="scientific">Dreissena polymorpha</name>
    <name type="common">Zebra mussel</name>
    <name type="synonym">Mytilus polymorpha</name>
    <dbReference type="NCBI Taxonomy" id="45954"/>
    <lineage>
        <taxon>Eukaryota</taxon>
        <taxon>Metazoa</taxon>
        <taxon>Spiralia</taxon>
        <taxon>Lophotrochozoa</taxon>
        <taxon>Mollusca</taxon>
        <taxon>Bivalvia</taxon>
        <taxon>Autobranchia</taxon>
        <taxon>Heteroconchia</taxon>
        <taxon>Euheterodonta</taxon>
        <taxon>Imparidentia</taxon>
        <taxon>Neoheterodontei</taxon>
        <taxon>Myida</taxon>
        <taxon>Dreissenoidea</taxon>
        <taxon>Dreissenidae</taxon>
        <taxon>Dreissena</taxon>
    </lineage>
</organism>
<protein>
    <submittedName>
        <fullName evidence="1">Uncharacterized protein</fullName>
    </submittedName>
</protein>
<evidence type="ECO:0000313" key="1">
    <source>
        <dbReference type="EMBL" id="KAH3887804.1"/>
    </source>
</evidence>
<evidence type="ECO:0000313" key="2">
    <source>
        <dbReference type="Proteomes" id="UP000828390"/>
    </source>
</evidence>
<name>A0A9D4S0E1_DREPO</name>
<accession>A0A9D4S0E1</accession>
<comment type="caution">
    <text evidence="1">The sequence shown here is derived from an EMBL/GenBank/DDBJ whole genome shotgun (WGS) entry which is preliminary data.</text>
</comment>
<dbReference type="Proteomes" id="UP000828390">
    <property type="component" value="Unassembled WGS sequence"/>
</dbReference>
<proteinExistence type="predicted"/>
<dbReference type="AlphaFoldDB" id="A0A9D4S0E1"/>
<sequence>MNITLESTVTQGGSQRIYGMTDEPVGSHLNKSSTATEKSTNGLIMNAVITLTEGKALNYFPFETYVGESFSFHDIMPKMERRFGSKILPETRRAKLQQAQQQPGESLEDCDDRVLTLATPAFRDLPDQFGQREAVSKFCQDCIHREARKHTCYE</sequence>